<organism evidence="4 5">
    <name type="scientific">Mucilaginibacter agri</name>
    <dbReference type="NCBI Taxonomy" id="2695265"/>
    <lineage>
        <taxon>Bacteria</taxon>
        <taxon>Pseudomonadati</taxon>
        <taxon>Bacteroidota</taxon>
        <taxon>Sphingobacteriia</taxon>
        <taxon>Sphingobacteriales</taxon>
        <taxon>Sphingobacteriaceae</taxon>
        <taxon>Mucilaginibacter</taxon>
    </lineage>
</organism>
<gene>
    <name evidence="4" type="ORF">GSY63_04795</name>
</gene>
<dbReference type="SUPFAM" id="SSF48452">
    <property type="entry name" value="TPR-like"/>
    <property type="match status" value="1"/>
</dbReference>
<keyword evidence="2" id="KW-0732">Signal</keyword>
<dbReference type="PROSITE" id="PS50109">
    <property type="entry name" value="HIS_KIN"/>
    <property type="match status" value="1"/>
</dbReference>
<dbReference type="Gene3D" id="3.30.450.20">
    <property type="entry name" value="PAS domain"/>
    <property type="match status" value="1"/>
</dbReference>
<dbReference type="PANTHER" id="PTHR43065:SF23">
    <property type="entry name" value="SENSOR HISTIDINE KINASE PDTAS"/>
    <property type="match status" value="1"/>
</dbReference>
<dbReference type="InterPro" id="IPR011990">
    <property type="entry name" value="TPR-like_helical_dom_sf"/>
</dbReference>
<keyword evidence="5" id="KW-1185">Reference proteome</keyword>
<comment type="caution">
    <text evidence="4">The sequence shown here is derived from an EMBL/GenBank/DDBJ whole genome shotgun (WGS) entry which is preliminary data.</text>
</comment>
<dbReference type="RefSeq" id="WP_166584690.1">
    <property type="nucleotide sequence ID" value="NZ_WWEO01000039.1"/>
</dbReference>
<evidence type="ECO:0000259" key="3">
    <source>
        <dbReference type="PROSITE" id="PS50109"/>
    </source>
</evidence>
<sequence length="762" mass="86233">MFKLPLVFLLFLAPVMVYAGWQPALPANSALLQKLKKSNTDTSRIKLQLQLASNYLDDVDAQKKNLDTAANFINQAKQLAFKANNTDLQNSSLILLGRYYILQDSILKAKAAFKLVTDYYQKTGNKQQEAVIWSLLGTLLPLKNTAADKIACFERARNLFVEIHHPVEAATALRNIAEVSIDENKTEIAERQALQALAEYKTAGYKKLQYVYDVLARVSEVRHDERKQLYYRIEAVKLIDATQDSVYAAYCYHRLASVYATVGMYEQSLVWVKKAIEINKATSKDYYTDALLLVTDMTELNQQDKAVPILENIIKRGPPRRQVDQYIIYGLLAEGYAHAGQKAKAEDYSAKLAPVFNALLPTYDEPKRLALYRRYYKTLAEVYVAIKEYQHAEVYLKKIALLPQKKLSASYRSKVNLLLFKVDSANGNYVSAIKYLERHKTMNDSIYNAVKNKQVAELQIKYETSKKEQSIKVLQSQAKIQHAELQHANLQRNITFGGIAMLLIIAGVSYTAYRQKQQNNLHLQHKQKEINQQNDALQRLLKDKDKLLNEKDWLLKEVHHRVKNNLQIIISLLNTQAAYLENKTALSAIKESQNRVQAISLIHQKLYKASNVASIDMPAYIYELANYLQDSFNTAEQHICFQYAIEPINMDITQAIPIGLIVNEAVTNAIKYAFDTNGGNILIALETTSPCNLRLSISDNGNGLPPNFNIKTNSSLGMEMMKALSKQLGGSFQIKSDQGTTLLIDFQPEEIFSGVDAESISA</sequence>
<dbReference type="InterPro" id="IPR036890">
    <property type="entry name" value="HATPase_C_sf"/>
</dbReference>
<keyword evidence="1" id="KW-0175">Coiled coil</keyword>
<name>A0A965ZEN8_9SPHI</name>
<evidence type="ECO:0000256" key="2">
    <source>
        <dbReference type="SAM" id="SignalP"/>
    </source>
</evidence>
<feature type="signal peptide" evidence="2">
    <location>
        <begin position="1"/>
        <end position="19"/>
    </location>
</feature>
<dbReference type="Proteomes" id="UP000638732">
    <property type="component" value="Unassembled WGS sequence"/>
</dbReference>
<dbReference type="InterPro" id="IPR005467">
    <property type="entry name" value="His_kinase_dom"/>
</dbReference>
<evidence type="ECO:0000313" key="5">
    <source>
        <dbReference type="Proteomes" id="UP000638732"/>
    </source>
</evidence>
<accession>A0A965ZEN8</accession>
<reference evidence="4" key="1">
    <citation type="submission" date="2020-01" db="EMBL/GenBank/DDBJ databases">
        <authorList>
            <person name="Seo Y.L."/>
        </authorList>
    </citation>
    <scope>NUCLEOTIDE SEQUENCE</scope>
    <source>
        <strain evidence="4">R11</strain>
    </source>
</reference>
<dbReference type="EMBL" id="WWEO01000039">
    <property type="protein sequence ID" value="NCD68667.1"/>
    <property type="molecule type" value="Genomic_DNA"/>
</dbReference>
<protein>
    <recommendedName>
        <fullName evidence="3">Histidine kinase domain-containing protein</fullName>
    </recommendedName>
</protein>
<dbReference type="Gene3D" id="3.30.565.10">
    <property type="entry name" value="Histidine kinase-like ATPase, C-terminal domain"/>
    <property type="match status" value="1"/>
</dbReference>
<dbReference type="Pfam" id="PF02518">
    <property type="entry name" value="HATPase_c"/>
    <property type="match status" value="1"/>
</dbReference>
<reference evidence="4" key="2">
    <citation type="submission" date="2020-10" db="EMBL/GenBank/DDBJ databases">
        <title>Mucilaginibacter sp. nov., isolated from soil.</title>
        <authorList>
            <person name="Jeon C.O."/>
        </authorList>
    </citation>
    <scope>NUCLEOTIDE SEQUENCE</scope>
    <source>
        <strain evidence="4">R11</strain>
    </source>
</reference>
<feature type="coiled-coil region" evidence="1">
    <location>
        <begin position="523"/>
        <end position="557"/>
    </location>
</feature>
<dbReference type="InterPro" id="IPR011495">
    <property type="entry name" value="Sig_transdc_His_kin_sub2_dim/P"/>
</dbReference>
<dbReference type="Gene3D" id="1.25.40.10">
    <property type="entry name" value="Tetratricopeptide repeat domain"/>
    <property type="match status" value="2"/>
</dbReference>
<feature type="domain" description="Histidine kinase" evidence="3">
    <location>
        <begin position="557"/>
        <end position="750"/>
    </location>
</feature>
<dbReference type="InterPro" id="IPR003594">
    <property type="entry name" value="HATPase_dom"/>
</dbReference>
<dbReference type="PANTHER" id="PTHR43065">
    <property type="entry name" value="SENSOR HISTIDINE KINASE"/>
    <property type="match status" value="1"/>
</dbReference>
<dbReference type="SUPFAM" id="SSF55874">
    <property type="entry name" value="ATPase domain of HSP90 chaperone/DNA topoisomerase II/histidine kinase"/>
    <property type="match status" value="1"/>
</dbReference>
<feature type="chain" id="PRO_5037696742" description="Histidine kinase domain-containing protein" evidence="2">
    <location>
        <begin position="20"/>
        <end position="762"/>
    </location>
</feature>
<dbReference type="SUPFAM" id="SSF81901">
    <property type="entry name" value="HCP-like"/>
    <property type="match status" value="1"/>
</dbReference>
<proteinExistence type="predicted"/>
<dbReference type="Pfam" id="PF07568">
    <property type="entry name" value="HisKA_2"/>
    <property type="match status" value="1"/>
</dbReference>
<dbReference type="SMART" id="SM00387">
    <property type="entry name" value="HATPase_c"/>
    <property type="match status" value="1"/>
</dbReference>
<evidence type="ECO:0000313" key="4">
    <source>
        <dbReference type="EMBL" id="NCD68667.1"/>
    </source>
</evidence>
<dbReference type="AlphaFoldDB" id="A0A965ZEN8"/>
<evidence type="ECO:0000256" key="1">
    <source>
        <dbReference type="SAM" id="Coils"/>
    </source>
</evidence>